<evidence type="ECO:0000256" key="12">
    <source>
        <dbReference type="SAM" id="Coils"/>
    </source>
</evidence>
<evidence type="ECO:0000259" key="14">
    <source>
        <dbReference type="PROSITE" id="PS51192"/>
    </source>
</evidence>
<dbReference type="CDD" id="cd18794">
    <property type="entry name" value="SF2_C_RecQ"/>
    <property type="match status" value="1"/>
</dbReference>
<keyword evidence="17" id="KW-1185">Reference proteome</keyword>
<evidence type="ECO:0000256" key="6">
    <source>
        <dbReference type="ARBA" id="ARBA00022840"/>
    </source>
</evidence>
<evidence type="ECO:0000256" key="2">
    <source>
        <dbReference type="ARBA" id="ARBA00022723"/>
    </source>
</evidence>
<keyword evidence="6 11" id="KW-0067">ATP-binding</keyword>
<evidence type="ECO:0000256" key="13">
    <source>
        <dbReference type="SAM" id="MobiDB-lite"/>
    </source>
</evidence>
<protein>
    <recommendedName>
        <fullName evidence="11">ATP-dependent DNA helicase</fullName>
        <ecNumber evidence="11">5.6.2.4</ecNumber>
    </recommendedName>
</protein>
<dbReference type="KEGG" id="tca:657544"/>
<dbReference type="InterPro" id="IPR032284">
    <property type="entry name" value="RecQ_Zn-bd"/>
</dbReference>
<sequence>MNELEKAESDCAKKAELVKSLEKQLADAKAAYAKASSTLEELKRLKSLEENRKRIALTEDTLSDWLEEKFPWSAQLKSLLKEKFKFDHFRAKQLAAINATLSKKDVLLVMPTGGGKSLVFQLPALIDPGFTLVVTPLVSLIQDQLVALEKFKIEAATIHASTSKSEIKEIYDSMTSKKSALKLLYVTPEWIARSKKFMSVLKKCYEAKRVARVAIDEVHCCSTWGHDFRPDYPYLGLVRSLLEKVPFLGLTATATMSVLNDVQTMLNLENCLIITAPFNRPNLFYQVLPKPATKDGVLNYLEKLMTEKYAGQSGIIYTNTINECISLATALKGSNLRVAPFHAQLEPEQKKKIHRKWLDNTYQAVVATVAFGMGIDKPDVRFVIHHVIPRSMESLYQESGRAGRDGKRADCIVLFSLNDYLKISAMSTSLVEEKKAQQVLEYCVERLRCRRSIIATYFEQVWETSDCNKMCDICKRDVKIPAYYDLTQICKDLHSLIDQAKGFDEKLTLIKLIDAWYQAGLKKFRLSNVEKPKMSKEHAELVIAFLLLEKYLAIDKGYTMYSTVSYIVKGRAVGDEKVEMLASDGMKIPKRLKEEGDGSPAKKKPRTD</sequence>
<feature type="region of interest" description="Disordered" evidence="13">
    <location>
        <begin position="589"/>
        <end position="608"/>
    </location>
</feature>
<dbReference type="PROSITE" id="PS51192">
    <property type="entry name" value="HELICASE_ATP_BIND_1"/>
    <property type="match status" value="1"/>
</dbReference>
<evidence type="ECO:0000256" key="3">
    <source>
        <dbReference type="ARBA" id="ARBA00022741"/>
    </source>
</evidence>
<evidence type="ECO:0000256" key="1">
    <source>
        <dbReference type="ARBA" id="ARBA00005446"/>
    </source>
</evidence>
<dbReference type="PANTHER" id="PTHR13710:SF105">
    <property type="entry name" value="ATP-DEPENDENT DNA HELICASE Q1"/>
    <property type="match status" value="1"/>
</dbReference>
<dbReference type="InterPro" id="IPR036388">
    <property type="entry name" value="WH-like_DNA-bd_sf"/>
</dbReference>
<dbReference type="GO" id="GO:0005694">
    <property type="term" value="C:chromosome"/>
    <property type="evidence" value="ECO:0000318"/>
    <property type="project" value="GO_Central"/>
</dbReference>
<reference evidence="16 17" key="1">
    <citation type="journal article" date="2008" name="Nature">
        <title>The genome of the model beetle and pest Tribolium castaneum.</title>
        <authorList>
            <consortium name="Tribolium Genome Sequencing Consortium"/>
            <person name="Richards S."/>
            <person name="Gibbs R.A."/>
            <person name="Weinstock G.M."/>
            <person name="Brown S.J."/>
            <person name="Denell R."/>
            <person name="Beeman R.W."/>
            <person name="Gibbs R."/>
            <person name="Beeman R.W."/>
            <person name="Brown S.J."/>
            <person name="Bucher G."/>
            <person name="Friedrich M."/>
            <person name="Grimmelikhuijzen C.J."/>
            <person name="Klingler M."/>
            <person name="Lorenzen M."/>
            <person name="Richards S."/>
            <person name="Roth S."/>
            <person name="Schroder R."/>
            <person name="Tautz D."/>
            <person name="Zdobnov E.M."/>
            <person name="Muzny D."/>
            <person name="Gibbs R.A."/>
            <person name="Weinstock G.M."/>
            <person name="Attaway T."/>
            <person name="Bell S."/>
            <person name="Buhay C.J."/>
            <person name="Chandrabose M.N."/>
            <person name="Chavez D."/>
            <person name="Clerk-Blankenburg K.P."/>
            <person name="Cree A."/>
            <person name="Dao M."/>
            <person name="Davis C."/>
            <person name="Chacko J."/>
            <person name="Dinh H."/>
            <person name="Dugan-Rocha S."/>
            <person name="Fowler G."/>
            <person name="Garner T.T."/>
            <person name="Garnes J."/>
            <person name="Gnirke A."/>
            <person name="Hawes A."/>
            <person name="Hernandez J."/>
            <person name="Hines S."/>
            <person name="Holder M."/>
            <person name="Hume J."/>
            <person name="Jhangiani S.N."/>
            <person name="Joshi V."/>
            <person name="Khan Z.M."/>
            <person name="Jackson L."/>
            <person name="Kovar C."/>
            <person name="Kowis A."/>
            <person name="Lee S."/>
            <person name="Lewis L.R."/>
            <person name="Margolis J."/>
            <person name="Morgan M."/>
            <person name="Nazareth L.V."/>
            <person name="Nguyen N."/>
            <person name="Okwuonu G."/>
            <person name="Parker D."/>
            <person name="Richards S."/>
            <person name="Ruiz S.J."/>
            <person name="Santibanez J."/>
            <person name="Savard J."/>
            <person name="Scherer S.E."/>
            <person name="Schneider B."/>
            <person name="Sodergren E."/>
            <person name="Tautz D."/>
            <person name="Vattahil S."/>
            <person name="Villasana D."/>
            <person name="White C.S."/>
            <person name="Wright R."/>
            <person name="Park Y."/>
            <person name="Beeman R.W."/>
            <person name="Lord J."/>
            <person name="Oppert B."/>
            <person name="Lorenzen M."/>
            <person name="Brown S."/>
            <person name="Wang L."/>
            <person name="Savard J."/>
            <person name="Tautz D."/>
            <person name="Richards S."/>
            <person name="Weinstock G."/>
            <person name="Gibbs R.A."/>
            <person name="Liu Y."/>
            <person name="Worley K."/>
            <person name="Weinstock G."/>
            <person name="Elsik C.G."/>
            <person name="Reese J.T."/>
            <person name="Elhaik E."/>
            <person name="Landan G."/>
            <person name="Graur D."/>
            <person name="Arensburger P."/>
            <person name="Atkinson P."/>
            <person name="Beeman R.W."/>
            <person name="Beidler J."/>
            <person name="Brown S.J."/>
            <person name="Demuth J.P."/>
            <person name="Drury D.W."/>
            <person name="Du Y.Z."/>
            <person name="Fujiwara H."/>
            <person name="Lorenzen M."/>
            <person name="Maselli V."/>
            <person name="Osanai M."/>
            <person name="Park Y."/>
            <person name="Robertson H.M."/>
            <person name="Tu Z."/>
            <person name="Wang J.J."/>
            <person name="Wang S."/>
            <person name="Richards S."/>
            <person name="Song H."/>
            <person name="Zhang L."/>
            <person name="Sodergren E."/>
            <person name="Werner D."/>
            <person name="Stanke M."/>
            <person name="Morgenstern B."/>
            <person name="Solovyev V."/>
            <person name="Kosarev P."/>
            <person name="Brown G."/>
            <person name="Chen H.C."/>
            <person name="Ermolaeva O."/>
            <person name="Hlavina W."/>
            <person name="Kapustin Y."/>
            <person name="Kiryutin B."/>
            <person name="Kitts P."/>
            <person name="Maglott D."/>
            <person name="Pruitt K."/>
            <person name="Sapojnikov V."/>
            <person name="Souvorov A."/>
            <person name="Mackey A.J."/>
            <person name="Waterhouse R.M."/>
            <person name="Wyder S."/>
            <person name="Zdobnov E.M."/>
            <person name="Zdobnov E.M."/>
            <person name="Wyder S."/>
            <person name="Kriventseva E.V."/>
            <person name="Kadowaki T."/>
            <person name="Bork P."/>
            <person name="Aranda M."/>
            <person name="Bao R."/>
            <person name="Beermann A."/>
            <person name="Berns N."/>
            <person name="Bolognesi R."/>
            <person name="Bonneton F."/>
            <person name="Bopp D."/>
            <person name="Brown S.J."/>
            <person name="Bucher G."/>
            <person name="Butts T."/>
            <person name="Chaumot A."/>
            <person name="Denell R.E."/>
            <person name="Ferrier D.E."/>
            <person name="Friedrich M."/>
            <person name="Gordon C.M."/>
            <person name="Jindra M."/>
            <person name="Klingler M."/>
            <person name="Lan Q."/>
            <person name="Lattorff H.M."/>
            <person name="Laudet V."/>
            <person name="von Levetsow C."/>
            <person name="Liu Z."/>
            <person name="Lutz R."/>
            <person name="Lynch J.A."/>
            <person name="da Fonseca R.N."/>
            <person name="Posnien N."/>
            <person name="Reuter R."/>
            <person name="Roth S."/>
            <person name="Savard J."/>
            <person name="Schinko J.B."/>
            <person name="Schmitt C."/>
            <person name="Schoppmeier M."/>
            <person name="Schroder R."/>
            <person name="Shippy T.D."/>
            <person name="Simonnet F."/>
            <person name="Marques-Souza H."/>
            <person name="Tautz D."/>
            <person name="Tomoyasu Y."/>
            <person name="Trauner J."/>
            <person name="Van der Zee M."/>
            <person name="Vervoort M."/>
            <person name="Wittkopp N."/>
            <person name="Wimmer E.A."/>
            <person name="Yang X."/>
            <person name="Jones A.K."/>
            <person name="Sattelle D.B."/>
            <person name="Ebert P.R."/>
            <person name="Nelson D."/>
            <person name="Scott J.G."/>
            <person name="Beeman R.W."/>
            <person name="Muthukrishnan S."/>
            <person name="Kramer K.J."/>
            <person name="Arakane Y."/>
            <person name="Beeman R.W."/>
            <person name="Zhu Q."/>
            <person name="Hogenkamp D."/>
            <person name="Dixit R."/>
            <person name="Oppert B."/>
            <person name="Jiang H."/>
            <person name="Zou Z."/>
            <person name="Marshall J."/>
            <person name="Elpidina E."/>
            <person name="Vinokurov K."/>
            <person name="Oppert C."/>
            <person name="Zou Z."/>
            <person name="Evans J."/>
            <person name="Lu Z."/>
            <person name="Zhao P."/>
            <person name="Sumathipala N."/>
            <person name="Altincicek B."/>
            <person name="Vilcinskas A."/>
            <person name="Williams M."/>
            <person name="Hultmark D."/>
            <person name="Hetru C."/>
            <person name="Jiang H."/>
            <person name="Grimmelikhuijzen C.J."/>
            <person name="Hauser F."/>
            <person name="Cazzamali G."/>
            <person name="Williamson M."/>
            <person name="Park Y."/>
            <person name="Li B."/>
            <person name="Tanaka Y."/>
            <person name="Predel R."/>
            <person name="Neupert S."/>
            <person name="Schachtner J."/>
            <person name="Verleyen P."/>
            <person name="Raible F."/>
            <person name="Bork P."/>
            <person name="Friedrich M."/>
            <person name="Walden K.K."/>
            <person name="Robertson H.M."/>
            <person name="Angeli S."/>
            <person name="Foret S."/>
            <person name="Bucher G."/>
            <person name="Schuetz S."/>
            <person name="Maleszka R."/>
            <person name="Wimmer E.A."/>
            <person name="Beeman R.W."/>
            <person name="Lorenzen M."/>
            <person name="Tomoyasu Y."/>
            <person name="Miller S.C."/>
            <person name="Grossmann D."/>
            <person name="Bucher G."/>
        </authorList>
    </citation>
    <scope>NUCLEOTIDE SEQUENCE [LARGE SCALE GENOMIC DNA]</scope>
    <source>
        <strain evidence="16 17">Georgia GA2</strain>
    </source>
</reference>
<dbReference type="SMART" id="SM00487">
    <property type="entry name" value="DEXDc"/>
    <property type="match status" value="1"/>
</dbReference>
<dbReference type="PhylomeDB" id="D6W6A9"/>
<evidence type="ECO:0000256" key="4">
    <source>
        <dbReference type="ARBA" id="ARBA00022801"/>
    </source>
</evidence>
<dbReference type="AlphaFoldDB" id="D6W6A9"/>
<accession>D6W6A9</accession>
<gene>
    <name evidence="16" type="primary">AUGUSTUS-3.0.2_04664</name>
    <name evidence="16" type="ORF">TcasGA2_TC004664</name>
</gene>
<comment type="catalytic activity">
    <reaction evidence="10 11">
        <text>ATP + H2O = ADP + phosphate + H(+)</text>
        <dbReference type="Rhea" id="RHEA:13065"/>
        <dbReference type="ChEBI" id="CHEBI:15377"/>
        <dbReference type="ChEBI" id="CHEBI:15378"/>
        <dbReference type="ChEBI" id="CHEBI:30616"/>
        <dbReference type="ChEBI" id="CHEBI:43474"/>
        <dbReference type="ChEBI" id="CHEBI:456216"/>
    </reaction>
</comment>
<evidence type="ECO:0000256" key="10">
    <source>
        <dbReference type="ARBA" id="ARBA00049360"/>
    </source>
</evidence>
<keyword evidence="11" id="KW-0539">Nucleus</keyword>
<keyword evidence="3 11" id="KW-0547">Nucleotide-binding</keyword>
<evidence type="ECO:0000256" key="8">
    <source>
        <dbReference type="ARBA" id="ARBA00023235"/>
    </source>
</evidence>
<dbReference type="FunFam" id="3.40.50.300:FF:001975">
    <property type="entry name" value="ATP-dependent DNA helicase"/>
    <property type="match status" value="1"/>
</dbReference>
<organism evidence="16 17">
    <name type="scientific">Tribolium castaneum</name>
    <name type="common">Red flour beetle</name>
    <dbReference type="NCBI Taxonomy" id="7070"/>
    <lineage>
        <taxon>Eukaryota</taxon>
        <taxon>Metazoa</taxon>
        <taxon>Ecdysozoa</taxon>
        <taxon>Arthropoda</taxon>
        <taxon>Hexapoda</taxon>
        <taxon>Insecta</taxon>
        <taxon>Pterygota</taxon>
        <taxon>Neoptera</taxon>
        <taxon>Endopterygota</taxon>
        <taxon>Coleoptera</taxon>
        <taxon>Polyphaga</taxon>
        <taxon>Cucujiformia</taxon>
        <taxon>Tenebrionidae</taxon>
        <taxon>Tenebrionidae incertae sedis</taxon>
        <taxon>Tribolium</taxon>
    </lineage>
</organism>
<dbReference type="GO" id="GO:0009378">
    <property type="term" value="F:four-way junction helicase activity"/>
    <property type="evidence" value="ECO:0000318"/>
    <property type="project" value="GO_Central"/>
</dbReference>
<dbReference type="eggNOG" id="KOG0353">
    <property type="taxonomic scope" value="Eukaryota"/>
</dbReference>
<dbReference type="PROSITE" id="PS51194">
    <property type="entry name" value="HELICASE_CTER"/>
    <property type="match status" value="1"/>
</dbReference>
<evidence type="ECO:0000313" key="16">
    <source>
        <dbReference type="EMBL" id="EFA11068.1"/>
    </source>
</evidence>
<keyword evidence="12" id="KW-0175">Coiled coil</keyword>
<dbReference type="OMA" id="CYEIPAY"/>
<dbReference type="Pfam" id="PF00270">
    <property type="entry name" value="DEAD"/>
    <property type="match status" value="1"/>
</dbReference>
<dbReference type="GO" id="GO:0016887">
    <property type="term" value="F:ATP hydrolysis activity"/>
    <property type="evidence" value="ECO:0007669"/>
    <property type="project" value="RHEA"/>
</dbReference>
<evidence type="ECO:0000256" key="11">
    <source>
        <dbReference type="RuleBase" id="RU364117"/>
    </source>
</evidence>
<dbReference type="SUPFAM" id="SSF52540">
    <property type="entry name" value="P-loop containing nucleoside triphosphate hydrolases"/>
    <property type="match status" value="1"/>
</dbReference>
<evidence type="ECO:0000256" key="7">
    <source>
        <dbReference type="ARBA" id="ARBA00023125"/>
    </source>
</evidence>
<comment type="subcellular location">
    <subcellularLocation>
        <location evidence="11">Nucleus</location>
    </subcellularLocation>
</comment>
<name>D6W6A9_TRICA</name>
<dbReference type="GO" id="GO:0000724">
    <property type="term" value="P:double-strand break repair via homologous recombination"/>
    <property type="evidence" value="ECO:0000318"/>
    <property type="project" value="GO_Central"/>
</dbReference>
<proteinExistence type="inferred from homology"/>
<dbReference type="NCBIfam" id="TIGR00614">
    <property type="entry name" value="recQ_fam"/>
    <property type="match status" value="1"/>
</dbReference>
<keyword evidence="5 11" id="KW-0347">Helicase</keyword>
<dbReference type="InterPro" id="IPR001650">
    <property type="entry name" value="Helicase_C-like"/>
</dbReference>
<dbReference type="InParanoid" id="D6W6A9"/>
<dbReference type="GO" id="GO:0005737">
    <property type="term" value="C:cytoplasm"/>
    <property type="evidence" value="ECO:0000318"/>
    <property type="project" value="GO_Central"/>
</dbReference>
<dbReference type="Gene3D" id="3.40.50.300">
    <property type="entry name" value="P-loop containing nucleotide triphosphate hydrolases"/>
    <property type="match status" value="2"/>
</dbReference>
<dbReference type="GO" id="GO:0043138">
    <property type="term" value="F:3'-5' DNA helicase activity"/>
    <property type="evidence" value="ECO:0000318"/>
    <property type="project" value="GO_Central"/>
</dbReference>
<keyword evidence="4 11" id="KW-0378">Hydrolase</keyword>
<keyword evidence="8" id="KW-0413">Isomerase</keyword>
<dbReference type="EC" id="5.6.2.4" evidence="11"/>
<comment type="similarity">
    <text evidence="1 11">Belongs to the helicase family. RecQ subfamily.</text>
</comment>
<dbReference type="Gene3D" id="1.10.10.10">
    <property type="entry name" value="Winged helix-like DNA-binding domain superfamily/Winged helix DNA-binding domain"/>
    <property type="match status" value="1"/>
</dbReference>
<dbReference type="OrthoDB" id="10261556at2759"/>
<dbReference type="SMART" id="SM00490">
    <property type="entry name" value="HELICc"/>
    <property type="match status" value="1"/>
</dbReference>
<dbReference type="GO" id="GO:0005634">
    <property type="term" value="C:nucleus"/>
    <property type="evidence" value="ECO:0007669"/>
    <property type="project" value="UniProtKB-SubCell"/>
</dbReference>
<dbReference type="InterPro" id="IPR027417">
    <property type="entry name" value="P-loop_NTPase"/>
</dbReference>
<feature type="coiled-coil region" evidence="12">
    <location>
        <begin position="4"/>
        <end position="59"/>
    </location>
</feature>
<dbReference type="FunFam" id="3.40.50.300:FF:006043">
    <property type="entry name" value="ATP-dependent DNA helicase"/>
    <property type="match status" value="1"/>
</dbReference>
<reference evidence="16 17" key="2">
    <citation type="journal article" date="2010" name="Nucleic Acids Res.">
        <title>BeetleBase in 2010: revisions to provide comprehensive genomic information for Tribolium castaneum.</title>
        <authorList>
            <person name="Kim H.S."/>
            <person name="Murphy T."/>
            <person name="Xia J."/>
            <person name="Caragea D."/>
            <person name="Park Y."/>
            <person name="Beeman R.W."/>
            <person name="Lorenzen M.D."/>
            <person name="Butcher S."/>
            <person name="Manak J.R."/>
            <person name="Brown S.J."/>
        </authorList>
    </citation>
    <scope>GENOME REANNOTATION</scope>
    <source>
        <strain evidence="16 17">Georgia GA2</strain>
    </source>
</reference>
<evidence type="ECO:0000256" key="5">
    <source>
        <dbReference type="ARBA" id="ARBA00022806"/>
    </source>
</evidence>
<dbReference type="GO" id="GO:0005524">
    <property type="term" value="F:ATP binding"/>
    <property type="evidence" value="ECO:0007669"/>
    <property type="project" value="UniProtKB-KW"/>
</dbReference>
<dbReference type="PANTHER" id="PTHR13710">
    <property type="entry name" value="DNA HELICASE RECQ FAMILY MEMBER"/>
    <property type="match status" value="1"/>
</dbReference>
<evidence type="ECO:0000259" key="15">
    <source>
        <dbReference type="PROSITE" id="PS51194"/>
    </source>
</evidence>
<dbReference type="EMBL" id="KQ971306">
    <property type="protein sequence ID" value="EFA11068.1"/>
    <property type="molecule type" value="Genomic_DNA"/>
</dbReference>
<keyword evidence="2" id="KW-0479">Metal-binding</keyword>
<dbReference type="HOGENOM" id="CLU_001103_12_5_1"/>
<dbReference type="InterPro" id="IPR014001">
    <property type="entry name" value="Helicase_ATP-bd"/>
</dbReference>
<dbReference type="Pfam" id="PF16124">
    <property type="entry name" value="RecQ_Zn_bind"/>
    <property type="match status" value="1"/>
</dbReference>
<dbReference type="Proteomes" id="UP000007266">
    <property type="component" value="Linkage group 1"/>
</dbReference>
<dbReference type="STRING" id="7070.D6W6A9"/>
<dbReference type="GO" id="GO:0046872">
    <property type="term" value="F:metal ion binding"/>
    <property type="evidence" value="ECO:0007669"/>
    <property type="project" value="UniProtKB-KW"/>
</dbReference>
<evidence type="ECO:0000256" key="9">
    <source>
        <dbReference type="ARBA" id="ARBA00034617"/>
    </source>
</evidence>
<dbReference type="InterPro" id="IPR004589">
    <property type="entry name" value="DNA_helicase_ATP-dep_RecQ"/>
</dbReference>
<dbReference type="GO" id="GO:0006260">
    <property type="term" value="P:DNA replication"/>
    <property type="evidence" value="ECO:0000318"/>
    <property type="project" value="GO_Central"/>
</dbReference>
<evidence type="ECO:0000313" key="17">
    <source>
        <dbReference type="Proteomes" id="UP000007266"/>
    </source>
</evidence>
<comment type="catalytic activity">
    <reaction evidence="9 11">
        <text>Couples ATP hydrolysis with the unwinding of duplex DNA by translocating in the 3'-5' direction.</text>
        <dbReference type="EC" id="5.6.2.4"/>
    </reaction>
</comment>
<feature type="domain" description="Helicase C-terminal" evidence="15">
    <location>
        <begin position="296"/>
        <end position="448"/>
    </location>
</feature>
<feature type="domain" description="Helicase ATP-binding" evidence="14">
    <location>
        <begin position="97"/>
        <end position="272"/>
    </location>
</feature>
<dbReference type="InterPro" id="IPR011545">
    <property type="entry name" value="DEAD/DEAH_box_helicase_dom"/>
</dbReference>
<keyword evidence="7" id="KW-0238">DNA-binding</keyword>
<dbReference type="GO" id="GO:0003677">
    <property type="term" value="F:DNA binding"/>
    <property type="evidence" value="ECO:0007669"/>
    <property type="project" value="UniProtKB-KW"/>
</dbReference>
<dbReference type="Pfam" id="PF00271">
    <property type="entry name" value="Helicase_C"/>
    <property type="match status" value="1"/>
</dbReference>